<evidence type="ECO:0000256" key="1">
    <source>
        <dbReference type="SAM" id="MobiDB-lite"/>
    </source>
</evidence>
<evidence type="ECO:0000313" key="2">
    <source>
        <dbReference type="EMBL" id="KKR40790.1"/>
    </source>
</evidence>
<feature type="non-terminal residue" evidence="2">
    <location>
        <position position="1"/>
    </location>
</feature>
<gene>
    <name evidence="2" type="ORF">UT75_C0004G0001</name>
</gene>
<proteinExistence type="predicted"/>
<organism evidence="2 3">
    <name type="scientific">Candidatus Yanofskybacteria bacterium GW2011_GWE2_40_11</name>
    <dbReference type="NCBI Taxonomy" id="1619033"/>
    <lineage>
        <taxon>Bacteria</taxon>
        <taxon>Candidatus Yanofskyibacteriota</taxon>
    </lineage>
</organism>
<dbReference type="AlphaFoldDB" id="A0A0G0T0Y9"/>
<evidence type="ECO:0000313" key="3">
    <source>
        <dbReference type="Proteomes" id="UP000034072"/>
    </source>
</evidence>
<comment type="caution">
    <text evidence="2">The sequence shown here is derived from an EMBL/GenBank/DDBJ whole genome shotgun (WGS) entry which is preliminary data.</text>
</comment>
<accession>A0A0G0T0Y9</accession>
<protein>
    <submittedName>
        <fullName evidence="2">Uncharacterized protein</fullName>
    </submittedName>
</protein>
<dbReference type="Proteomes" id="UP000034072">
    <property type="component" value="Unassembled WGS sequence"/>
</dbReference>
<sequence>VVAIVAILAAMNLHGVTQVQHDFAHASDWPAVALIESDHDHPAVHVHVAPEEVPDTDTDRDGDGPIPVGHHHHGGRHDLSGAMRPPRESIIVIVEFWTLGRSYLLRRPPGSRG</sequence>
<reference evidence="2 3" key="1">
    <citation type="journal article" date="2015" name="Nature">
        <title>rRNA introns, odd ribosomes, and small enigmatic genomes across a large radiation of phyla.</title>
        <authorList>
            <person name="Brown C.T."/>
            <person name="Hug L.A."/>
            <person name="Thomas B.C."/>
            <person name="Sharon I."/>
            <person name="Castelle C.J."/>
            <person name="Singh A."/>
            <person name="Wilkins M.J."/>
            <person name="Williams K.H."/>
            <person name="Banfield J.F."/>
        </authorList>
    </citation>
    <scope>NUCLEOTIDE SEQUENCE [LARGE SCALE GENOMIC DNA]</scope>
</reference>
<name>A0A0G0T0Y9_9BACT</name>
<dbReference type="EMBL" id="LBXZ01000004">
    <property type="protein sequence ID" value="KKR40790.1"/>
    <property type="molecule type" value="Genomic_DNA"/>
</dbReference>
<feature type="region of interest" description="Disordered" evidence="1">
    <location>
        <begin position="50"/>
        <end position="83"/>
    </location>
</feature>